<organism evidence="8">
    <name type="scientific">Mercurialis perennis</name>
    <name type="common">Dog's mercury</name>
    <dbReference type="NCBI Taxonomy" id="3985"/>
    <lineage>
        <taxon>Eukaryota</taxon>
        <taxon>Viridiplantae</taxon>
        <taxon>Streptophyta</taxon>
        <taxon>Embryophyta</taxon>
        <taxon>Tracheophyta</taxon>
        <taxon>Spermatophyta</taxon>
        <taxon>Magnoliopsida</taxon>
        <taxon>eudicotyledons</taxon>
        <taxon>Gunneridae</taxon>
        <taxon>Pentapetalae</taxon>
        <taxon>rosids</taxon>
        <taxon>fabids</taxon>
        <taxon>Malpighiales</taxon>
        <taxon>Euphorbiaceae</taxon>
        <taxon>Acalyphoideae</taxon>
        <taxon>Acalypheae</taxon>
        <taxon>Mercurialis</taxon>
    </lineage>
</organism>
<feature type="non-terminal residue" evidence="8">
    <location>
        <position position="1"/>
    </location>
</feature>
<keyword evidence="4" id="KW-0507">mRNA processing</keyword>
<geneLocation type="plastid" evidence="8"/>
<dbReference type="InterPro" id="IPR002866">
    <property type="entry name" value="Maturase_MatK"/>
</dbReference>
<evidence type="ECO:0000256" key="4">
    <source>
        <dbReference type="ARBA" id="ARBA00022664"/>
    </source>
</evidence>
<name>F8KGT4_MERPE</name>
<dbReference type="Pfam" id="PF01348">
    <property type="entry name" value="Intron_maturas2"/>
    <property type="match status" value="1"/>
</dbReference>
<dbReference type="AlphaFoldDB" id="F8KGT4"/>
<evidence type="ECO:0000256" key="3">
    <source>
        <dbReference type="ARBA" id="ARBA00022640"/>
    </source>
</evidence>
<dbReference type="GO" id="GO:0003723">
    <property type="term" value="F:RNA binding"/>
    <property type="evidence" value="ECO:0007669"/>
    <property type="project" value="UniProtKB-KW"/>
</dbReference>
<dbReference type="GO" id="GO:0009507">
    <property type="term" value="C:chloroplast"/>
    <property type="evidence" value="ECO:0007669"/>
    <property type="project" value="UniProtKB-SubCell"/>
</dbReference>
<dbReference type="GO" id="GO:0006397">
    <property type="term" value="P:mRNA processing"/>
    <property type="evidence" value="ECO:0007669"/>
    <property type="project" value="UniProtKB-KW"/>
</dbReference>
<accession>F8KGT4</accession>
<evidence type="ECO:0000313" key="8">
    <source>
        <dbReference type="EMBL" id="CCA94638.1"/>
    </source>
</evidence>
<keyword evidence="6" id="KW-0694">RNA-binding</keyword>
<evidence type="ECO:0000256" key="5">
    <source>
        <dbReference type="ARBA" id="ARBA00022694"/>
    </source>
</evidence>
<evidence type="ECO:0000256" key="1">
    <source>
        <dbReference type="ARBA" id="ARBA00004229"/>
    </source>
</evidence>
<dbReference type="PANTHER" id="PTHR34811:SF1">
    <property type="entry name" value="MATURASE K"/>
    <property type="match status" value="1"/>
</dbReference>
<feature type="domain" description="Domain X" evidence="7">
    <location>
        <begin position="6"/>
        <end position="92"/>
    </location>
</feature>
<feature type="non-terminal residue" evidence="8">
    <location>
        <position position="208"/>
    </location>
</feature>
<reference evidence="8" key="1">
    <citation type="journal article" date="2012" name="Bot. J. Linn. Soc.">
        <title>A multi-marker DNA barcoding approach to save time and resources in vegetation surveys.</title>
        <authorList>
            <person name="De Mattia F."/>
            <person name="Gentili R."/>
            <person name="Bruni I."/>
            <person name="Galimberti A."/>
            <person name="Sgorbati S."/>
            <person name="Casiraghi M."/>
            <person name="Labra M."/>
        </authorList>
    </citation>
    <scope>NUCLEOTIDE SEQUENCE</scope>
</reference>
<protein>
    <submittedName>
        <fullName evidence="8">Maturase K</fullName>
    </submittedName>
</protein>
<evidence type="ECO:0000256" key="6">
    <source>
        <dbReference type="ARBA" id="ARBA00022884"/>
    </source>
</evidence>
<keyword evidence="3 8" id="KW-0934">Plastid</keyword>
<comment type="subcellular location">
    <subcellularLocation>
        <location evidence="1">Plastid</location>
        <location evidence="1">Chloroplast</location>
    </subcellularLocation>
</comment>
<keyword evidence="2" id="KW-0150">Chloroplast</keyword>
<keyword evidence="5" id="KW-0819">tRNA processing</keyword>
<sequence>KPTRADSADSDIIDRFVRIYRKISHYYSGSSKKKNLYRIKYILRLSCVKTLSRKHKSTVRTFLKRLDSELLEEFFTEEEQILSLIFPRVSSISRRLYRGGVWYLDIISINDLANHEWLSIKTCKSKLSLNDEEKFRHLKFFMTLMKCSYSIRVRIERLSIQLPWRFLVWEGNCGFDVYIGKALCNEKCKHGLERDFFYLFFNKKNFYS</sequence>
<evidence type="ECO:0000256" key="2">
    <source>
        <dbReference type="ARBA" id="ARBA00022528"/>
    </source>
</evidence>
<evidence type="ECO:0000259" key="7">
    <source>
        <dbReference type="Pfam" id="PF01348"/>
    </source>
</evidence>
<dbReference type="PANTHER" id="PTHR34811">
    <property type="entry name" value="MATURASE K"/>
    <property type="match status" value="1"/>
</dbReference>
<gene>
    <name evidence="8" type="primary">matK</name>
</gene>
<dbReference type="GO" id="GO:0008033">
    <property type="term" value="P:tRNA processing"/>
    <property type="evidence" value="ECO:0007669"/>
    <property type="project" value="UniProtKB-KW"/>
</dbReference>
<dbReference type="InterPro" id="IPR024937">
    <property type="entry name" value="Domain_X"/>
</dbReference>
<dbReference type="EMBL" id="FR865063">
    <property type="protein sequence ID" value="CCA94638.1"/>
    <property type="molecule type" value="Genomic_DNA"/>
</dbReference>
<proteinExistence type="predicted"/>